<gene>
    <name evidence="1" type="ORF">HDIA_4507</name>
</gene>
<dbReference type="AlphaFoldDB" id="A0A2C9DD60"/>
<dbReference type="EMBL" id="LT960614">
    <property type="protein sequence ID" value="SON58048.1"/>
    <property type="molecule type" value="Genomic_DNA"/>
</dbReference>
<dbReference type="PANTHER" id="PTHR35841:SF1">
    <property type="entry name" value="PHOSPHONATES-BINDING PERIPLASMIC PROTEIN"/>
    <property type="match status" value="1"/>
</dbReference>
<evidence type="ECO:0000313" key="2">
    <source>
        <dbReference type="Proteomes" id="UP000223606"/>
    </source>
</evidence>
<dbReference type="KEGG" id="hdi:HDIA_4507"/>
<keyword evidence="2" id="KW-1185">Reference proteome</keyword>
<dbReference type="SUPFAM" id="SSF53850">
    <property type="entry name" value="Periplasmic binding protein-like II"/>
    <property type="match status" value="1"/>
</dbReference>
<sequence length="277" mass="30109">MESIAALPMYDWPERREEVDGEWAVIRDHLRVNGIKAPDGLVRRNGDMPAVPGGIRDAAGKVIAPDPASLLPDDLDLATLWRHPALVFGQTCWGPMESTGLADHVAVLGQPDYDGIEGGNGPFYSSALVMRLTDVPPETHVAPRTDGKPVLPIDLLRGRRLAYNSLESMSGLLALHHDLETSWLGLDLFAERIETGSHRGSIRAVAEGRADVAAIDARSWQLARGFELASRRLAVVGWTGLRRGLPFIVARGLAPLWTNIAGDILGSRSRSRIGNDR</sequence>
<name>A0A2C9DD60_9HYPH</name>
<reference evidence="2" key="1">
    <citation type="submission" date="2017-09" db="EMBL/GenBank/DDBJ databases">
        <title>Genome sequence of Nannocystis excedens DSM 71.</title>
        <authorList>
            <person name="Blom J."/>
        </authorList>
    </citation>
    <scope>NUCLEOTIDE SEQUENCE [LARGE SCALE GENOMIC DNA]</scope>
    <source>
        <strain evidence="2">type strain: E19</strain>
    </source>
</reference>
<dbReference type="Pfam" id="PF12974">
    <property type="entry name" value="Phosphonate-bd"/>
    <property type="match status" value="1"/>
</dbReference>
<organism evidence="1 2">
    <name type="scientific">Hartmannibacter diazotrophicus</name>
    <dbReference type="NCBI Taxonomy" id="1482074"/>
    <lineage>
        <taxon>Bacteria</taxon>
        <taxon>Pseudomonadati</taxon>
        <taxon>Pseudomonadota</taxon>
        <taxon>Alphaproteobacteria</taxon>
        <taxon>Hyphomicrobiales</taxon>
        <taxon>Pleomorphomonadaceae</taxon>
        <taxon>Hartmannibacter</taxon>
    </lineage>
</organism>
<accession>A0A2C9DD60</accession>
<proteinExistence type="predicted"/>
<dbReference type="RefSeq" id="WP_099558219.1">
    <property type="nucleotide sequence ID" value="NZ_LT960614.1"/>
</dbReference>
<dbReference type="Proteomes" id="UP000223606">
    <property type="component" value="Chromosome 1"/>
</dbReference>
<dbReference type="PANTHER" id="PTHR35841">
    <property type="entry name" value="PHOSPHONATES-BINDING PERIPLASMIC PROTEIN"/>
    <property type="match status" value="1"/>
</dbReference>
<evidence type="ECO:0000313" key="1">
    <source>
        <dbReference type="EMBL" id="SON58048.1"/>
    </source>
</evidence>
<dbReference type="Gene3D" id="3.40.190.10">
    <property type="entry name" value="Periplasmic binding protein-like II"/>
    <property type="match status" value="1"/>
</dbReference>
<protein>
    <submittedName>
        <fullName evidence="1">ABC transporter, phosphonate, periplasmic substrate-binding protein</fullName>
    </submittedName>
</protein>
<dbReference type="OrthoDB" id="7353682at2"/>